<dbReference type="SUPFAM" id="SSF51338">
    <property type="entry name" value="Composite domain of metallo-dependent hydrolases"/>
    <property type="match status" value="1"/>
</dbReference>
<organism evidence="2 3">
    <name type="scientific">Stenotrophomonas maltophilia</name>
    <name type="common">Pseudomonas maltophilia</name>
    <name type="synonym">Xanthomonas maltophilia</name>
    <dbReference type="NCBI Taxonomy" id="40324"/>
    <lineage>
        <taxon>Bacteria</taxon>
        <taxon>Pseudomonadati</taxon>
        <taxon>Pseudomonadota</taxon>
        <taxon>Gammaproteobacteria</taxon>
        <taxon>Lysobacterales</taxon>
        <taxon>Lysobacteraceae</taxon>
        <taxon>Stenotrophomonas</taxon>
        <taxon>Stenotrophomonas maltophilia group</taxon>
    </lineage>
</organism>
<name>A0A3S0QLM1_STEMA</name>
<dbReference type="InterPro" id="IPR013108">
    <property type="entry name" value="Amidohydro_3"/>
</dbReference>
<dbReference type="InterPro" id="IPR011059">
    <property type="entry name" value="Metal-dep_hydrolase_composite"/>
</dbReference>
<dbReference type="Gene3D" id="2.30.40.10">
    <property type="entry name" value="Urease, subunit C, domain 1"/>
    <property type="match status" value="1"/>
</dbReference>
<accession>A0A3S0QLM1</accession>
<dbReference type="AlphaFoldDB" id="A0A3S0QLM1"/>
<dbReference type="Proteomes" id="UP000271705">
    <property type="component" value="Unassembled WGS sequence"/>
</dbReference>
<proteinExistence type="predicted"/>
<dbReference type="Pfam" id="PF07969">
    <property type="entry name" value="Amidohydro_3"/>
    <property type="match status" value="1"/>
</dbReference>
<evidence type="ECO:0000313" key="2">
    <source>
        <dbReference type="EMBL" id="RTQ81401.1"/>
    </source>
</evidence>
<protein>
    <submittedName>
        <fullName evidence="2">Amidohydrolase</fullName>
    </submittedName>
</protein>
<dbReference type="CDD" id="cd01300">
    <property type="entry name" value="YtcJ_like"/>
    <property type="match status" value="1"/>
</dbReference>
<dbReference type="EMBL" id="RXLZ01000133">
    <property type="protein sequence ID" value="RTQ81401.1"/>
    <property type="molecule type" value="Genomic_DNA"/>
</dbReference>
<dbReference type="PANTHER" id="PTHR22642:SF21">
    <property type="entry name" value="PERIPLASMIC PROTEIN"/>
    <property type="match status" value="1"/>
</dbReference>
<evidence type="ECO:0000259" key="1">
    <source>
        <dbReference type="Pfam" id="PF07969"/>
    </source>
</evidence>
<comment type="caution">
    <text evidence="2">The sequence shown here is derived from an EMBL/GenBank/DDBJ whole genome shotgun (WGS) entry which is preliminary data.</text>
</comment>
<dbReference type="GO" id="GO:0016810">
    <property type="term" value="F:hydrolase activity, acting on carbon-nitrogen (but not peptide) bonds"/>
    <property type="evidence" value="ECO:0007669"/>
    <property type="project" value="InterPro"/>
</dbReference>
<sequence>MLIRDIFILVLPTVAAAAEPADLVLRNGLLLTQDGTTPRASALAIRGERILAVGSDRAMQRHIGPSTRVIDLQRRTVVPGLIDTHIHAIRGGQTFTFETYWFDAPTLSEALQRLQRDARRKPDGQWAAVVGAWHPEQFAEGRAPTRAELDAALPDRPVYVQHLYDYALLNRAGITALDLQGDQPRLPPGIIVERDNDGQATGRLSGGIGPFNALFAQISTSTDHEKSLRTFFAALNAQGVTGFIDPSAGPPSSYEPLFKLRDQGGLTLRAGYRIPAGTHGDEAEWFRNVMAFRPNRHDDGDIAFLGLGENLVTAMNDGVLMGPGFDPPAEARQELIEVARLAAERRIPLEIHAYTDDAADAILYAFEVVARDHDLRPLRWAIAHLNTGSPRTLQRMARLGLAYSVQMGPYFETTAIHAANTAQVAASSAPVRAAMALGIPVAGGTDSTRIGVAGVWQAIQYHVDGQPLAGVRRSEDNLITRDAALRLFTRNAAWLSFAEDERGSLTAGKLADLAVLDQPYLTMPARRIHSLRSLLTLVGGRIVHDSGALEAE</sequence>
<gene>
    <name evidence="2" type="ORF">EKL94_22045</name>
</gene>
<keyword evidence="2" id="KW-0378">Hydrolase</keyword>
<dbReference type="Gene3D" id="3.10.310.70">
    <property type="match status" value="1"/>
</dbReference>
<reference evidence="2 3" key="1">
    <citation type="submission" date="2018-12" db="EMBL/GenBank/DDBJ databases">
        <authorList>
            <person name="Kartti S."/>
            <person name="Manni A."/>
            <person name="Chemao El Fihri M.W."/>
            <person name="Laamarti M."/>
            <person name="Temsamani L."/>
            <person name="El Jamali J.E."/>
            <person name="Ouadghiri M."/>
            <person name="Ibrahimi A."/>
            <person name="Filati-Maltouf A."/>
        </authorList>
    </citation>
    <scope>NUCLEOTIDE SEQUENCE [LARGE SCALE GENOMIC DNA]</scope>
    <source>
        <strain evidence="2 3">MDMC339</strain>
    </source>
</reference>
<evidence type="ECO:0000313" key="3">
    <source>
        <dbReference type="Proteomes" id="UP000271705"/>
    </source>
</evidence>
<dbReference type="PANTHER" id="PTHR22642">
    <property type="entry name" value="IMIDAZOLONEPROPIONASE"/>
    <property type="match status" value="1"/>
</dbReference>
<feature type="domain" description="Amidohydrolase 3" evidence="1">
    <location>
        <begin position="68"/>
        <end position="544"/>
    </location>
</feature>
<dbReference type="InterPro" id="IPR032466">
    <property type="entry name" value="Metal_Hydrolase"/>
</dbReference>
<dbReference type="SUPFAM" id="SSF51556">
    <property type="entry name" value="Metallo-dependent hydrolases"/>
    <property type="match status" value="1"/>
</dbReference>
<dbReference type="InterPro" id="IPR033932">
    <property type="entry name" value="YtcJ-like"/>
</dbReference>
<dbReference type="Gene3D" id="3.20.20.140">
    <property type="entry name" value="Metal-dependent hydrolases"/>
    <property type="match status" value="1"/>
</dbReference>